<organism evidence="3 4">
    <name type="scientific">Diversispora eburnea</name>
    <dbReference type="NCBI Taxonomy" id="1213867"/>
    <lineage>
        <taxon>Eukaryota</taxon>
        <taxon>Fungi</taxon>
        <taxon>Fungi incertae sedis</taxon>
        <taxon>Mucoromycota</taxon>
        <taxon>Glomeromycotina</taxon>
        <taxon>Glomeromycetes</taxon>
        <taxon>Diversisporales</taxon>
        <taxon>Diversisporaceae</taxon>
        <taxon>Diversispora</taxon>
    </lineage>
</organism>
<dbReference type="GO" id="GO:0070941">
    <property type="term" value="P:eisosome assembly"/>
    <property type="evidence" value="ECO:0007669"/>
    <property type="project" value="TreeGrafter"/>
</dbReference>
<keyword evidence="1" id="KW-0175">Coiled coil</keyword>
<dbReference type="GO" id="GO:0036286">
    <property type="term" value="C:eisosome filament"/>
    <property type="evidence" value="ECO:0007669"/>
    <property type="project" value="TreeGrafter"/>
</dbReference>
<dbReference type="Pfam" id="PF13805">
    <property type="entry name" value="Pil1"/>
    <property type="match status" value="1"/>
</dbReference>
<feature type="coiled-coil region" evidence="1">
    <location>
        <begin position="55"/>
        <end position="110"/>
    </location>
</feature>
<dbReference type="EMBL" id="CAJVPK010000454">
    <property type="protein sequence ID" value="CAG8512699.1"/>
    <property type="molecule type" value="Genomic_DNA"/>
</dbReference>
<dbReference type="Proteomes" id="UP000789706">
    <property type="component" value="Unassembled WGS sequence"/>
</dbReference>
<feature type="region of interest" description="Disordered" evidence="2">
    <location>
        <begin position="463"/>
        <end position="499"/>
    </location>
</feature>
<evidence type="ECO:0000313" key="4">
    <source>
        <dbReference type="Proteomes" id="UP000789706"/>
    </source>
</evidence>
<accession>A0A9N9A080</accession>
<dbReference type="OrthoDB" id="5599269at2759"/>
<name>A0A9N9A080_9GLOM</name>
<feature type="coiled-coil region" evidence="1">
    <location>
        <begin position="280"/>
        <end position="463"/>
    </location>
</feature>
<sequence>MSNLQIPTNSNERQGSIIDSFKSFNLDNISHGVRRNLTQVDPRLPKEIRNITLLVKEERNVLTSLQNAASEKKEASVLLQIWGKEMGEDLTDITEKLSDLTAKISDTEQVFTEKYAHYRNLLKEIRTAEESLIPSRERKRKINEEIQKIQKSHPKSPRIPELEADLVHVNKESASIEVEVGNTIRKKLKEALKLLFEATFESSEKIAIISGFGWDIVGQIDETPYKPNQGRPRYSGGEVTQQAIKDCQVALLRWQPTSSSIRPLLPALTNTAPAALAAQKQEYEAKLNQLTVSMNTLKETHDSQINKYNEKLNEQKEAYETRVNEFMTELTSQKGGFEAQLNDLSSALSKEKETAEQKINELNEALTSQKEKYESQLKQYNILMTTNQEYEAALKERDSIISKLQENINSVATEKNKLSNVVKDLEETLKSKATTIDQKEDKVGKLEDEISSIKNQLSELKFSAPINTDQLSDPGRFYMDEAPPAYDGPKKEYPEDKKS</sequence>
<dbReference type="InterPro" id="IPR028245">
    <property type="entry name" value="PIL1/LSP1"/>
</dbReference>
<evidence type="ECO:0000256" key="2">
    <source>
        <dbReference type="SAM" id="MobiDB-lite"/>
    </source>
</evidence>
<dbReference type="AlphaFoldDB" id="A0A9N9A080"/>
<protein>
    <submittedName>
        <fullName evidence="3">11133_t:CDS:1</fullName>
    </submittedName>
</protein>
<proteinExistence type="predicted"/>
<comment type="caution">
    <text evidence="3">The sequence shown here is derived from an EMBL/GenBank/DDBJ whole genome shotgun (WGS) entry which is preliminary data.</text>
</comment>
<keyword evidence="4" id="KW-1185">Reference proteome</keyword>
<dbReference type="GO" id="GO:0008289">
    <property type="term" value="F:lipid binding"/>
    <property type="evidence" value="ECO:0007669"/>
    <property type="project" value="TreeGrafter"/>
</dbReference>
<dbReference type="Gene3D" id="1.10.287.2610">
    <property type="match status" value="1"/>
</dbReference>
<feature type="compositionally biased region" description="Basic and acidic residues" evidence="2">
    <location>
        <begin position="488"/>
        <end position="499"/>
    </location>
</feature>
<dbReference type="SUPFAM" id="SSF90257">
    <property type="entry name" value="Myosin rod fragments"/>
    <property type="match status" value="1"/>
</dbReference>
<dbReference type="GO" id="GO:0006897">
    <property type="term" value="P:endocytosis"/>
    <property type="evidence" value="ECO:0007669"/>
    <property type="project" value="TreeGrafter"/>
</dbReference>
<gene>
    <name evidence="3" type="ORF">DEBURN_LOCUS5258</name>
</gene>
<dbReference type="Gene3D" id="1.20.1270.60">
    <property type="entry name" value="Arfaptin homology (AH) domain/BAR domain"/>
    <property type="match status" value="1"/>
</dbReference>
<evidence type="ECO:0000313" key="3">
    <source>
        <dbReference type="EMBL" id="CAG8512699.1"/>
    </source>
</evidence>
<reference evidence="3" key="1">
    <citation type="submission" date="2021-06" db="EMBL/GenBank/DDBJ databases">
        <authorList>
            <person name="Kallberg Y."/>
            <person name="Tangrot J."/>
            <person name="Rosling A."/>
        </authorList>
    </citation>
    <scope>NUCLEOTIDE SEQUENCE</scope>
    <source>
        <strain evidence="3">AZ414A</strain>
    </source>
</reference>
<evidence type="ECO:0000256" key="1">
    <source>
        <dbReference type="SAM" id="Coils"/>
    </source>
</evidence>
<dbReference type="PANTHER" id="PTHR31962:SF1">
    <property type="entry name" value="SPHINGOLIPID LONG CHAIN BASE-RESPONSIVE PROTEIN PIL1"/>
    <property type="match status" value="1"/>
</dbReference>
<dbReference type="InterPro" id="IPR027267">
    <property type="entry name" value="AH/BAR_dom_sf"/>
</dbReference>
<dbReference type="GO" id="GO:0005886">
    <property type="term" value="C:plasma membrane"/>
    <property type="evidence" value="ECO:0007669"/>
    <property type="project" value="TreeGrafter"/>
</dbReference>
<dbReference type="PANTHER" id="PTHR31962">
    <property type="entry name" value="SPHINGOLIPID LONG CHAIN BASE-RESPONSIVE PROTEIN PIL1"/>
    <property type="match status" value="1"/>
</dbReference>